<dbReference type="PANTHER" id="PTHR30097:SF4">
    <property type="entry name" value="SLR6042 PROTEIN"/>
    <property type="match status" value="1"/>
</dbReference>
<dbReference type="Pfam" id="PF25973">
    <property type="entry name" value="BSH_CzcB"/>
    <property type="match status" value="1"/>
</dbReference>
<proteinExistence type="inferred from homology"/>
<feature type="region of interest" description="Disordered" evidence="4">
    <location>
        <begin position="511"/>
        <end position="559"/>
    </location>
</feature>
<dbReference type="InterPro" id="IPR058792">
    <property type="entry name" value="Beta-barrel_RND_2"/>
</dbReference>
<evidence type="ECO:0000256" key="1">
    <source>
        <dbReference type="ARBA" id="ARBA00009477"/>
    </source>
</evidence>
<keyword evidence="2" id="KW-0813">Transport</keyword>
<name>A0ABV0KIH6_9CYAN</name>
<keyword evidence="3" id="KW-0175">Coiled coil</keyword>
<dbReference type="Proteomes" id="UP001476950">
    <property type="component" value="Unassembled WGS sequence"/>
</dbReference>
<feature type="transmembrane region" description="Helical" evidence="5">
    <location>
        <begin position="479"/>
        <end position="501"/>
    </location>
</feature>
<dbReference type="InterPro" id="IPR011053">
    <property type="entry name" value="Single_hybrid_motif"/>
</dbReference>
<evidence type="ECO:0000259" key="8">
    <source>
        <dbReference type="Pfam" id="PF25975"/>
    </source>
</evidence>
<dbReference type="Gene3D" id="2.40.420.20">
    <property type="match status" value="1"/>
</dbReference>
<evidence type="ECO:0000313" key="9">
    <source>
        <dbReference type="EMBL" id="MEP1058154.1"/>
    </source>
</evidence>
<dbReference type="SUPFAM" id="SSF111369">
    <property type="entry name" value="HlyD-like secretion proteins"/>
    <property type="match status" value="1"/>
</dbReference>
<keyword evidence="5" id="KW-1133">Transmembrane helix</keyword>
<dbReference type="InterPro" id="IPR058647">
    <property type="entry name" value="BSH_CzcB-like"/>
</dbReference>
<feature type="coiled-coil region" evidence="3">
    <location>
        <begin position="207"/>
        <end position="243"/>
    </location>
</feature>
<feature type="domain" description="CzcB-like C-terminal circularly permuted SH3-like" evidence="8">
    <location>
        <begin position="388"/>
        <end position="444"/>
    </location>
</feature>
<dbReference type="PRINTS" id="PR01490">
    <property type="entry name" value="RTXTOXIND"/>
</dbReference>
<dbReference type="InterPro" id="IPR058649">
    <property type="entry name" value="CzcB_C"/>
</dbReference>
<dbReference type="NCBIfam" id="TIGR01730">
    <property type="entry name" value="RND_mfp"/>
    <property type="match status" value="1"/>
</dbReference>
<evidence type="ECO:0000256" key="3">
    <source>
        <dbReference type="SAM" id="Coils"/>
    </source>
</evidence>
<dbReference type="Gene3D" id="2.40.50.100">
    <property type="match status" value="1"/>
</dbReference>
<keyword evidence="5" id="KW-0472">Membrane</keyword>
<evidence type="ECO:0000256" key="4">
    <source>
        <dbReference type="SAM" id="MobiDB-lite"/>
    </source>
</evidence>
<dbReference type="RefSeq" id="WP_190454702.1">
    <property type="nucleotide sequence ID" value="NZ_JAMPLM010000004.1"/>
</dbReference>
<evidence type="ECO:0000256" key="5">
    <source>
        <dbReference type="SAM" id="Phobius"/>
    </source>
</evidence>
<dbReference type="PANTHER" id="PTHR30097">
    <property type="entry name" value="CATION EFFLUX SYSTEM PROTEIN CUSB"/>
    <property type="match status" value="1"/>
</dbReference>
<keyword evidence="5" id="KW-0812">Transmembrane</keyword>
<feature type="domain" description="CusB-like beta-barrel" evidence="6">
    <location>
        <begin position="307"/>
        <end position="378"/>
    </location>
</feature>
<evidence type="ECO:0000259" key="6">
    <source>
        <dbReference type="Pfam" id="PF25954"/>
    </source>
</evidence>
<comment type="similarity">
    <text evidence="1">Belongs to the membrane fusion protein (MFP) (TC 8.A.1) family.</text>
</comment>
<organism evidence="9 10">
    <name type="scientific">Stenomitos frigidus AS-A4</name>
    <dbReference type="NCBI Taxonomy" id="2933935"/>
    <lineage>
        <taxon>Bacteria</taxon>
        <taxon>Bacillati</taxon>
        <taxon>Cyanobacteriota</taxon>
        <taxon>Cyanophyceae</taxon>
        <taxon>Leptolyngbyales</taxon>
        <taxon>Leptolyngbyaceae</taxon>
        <taxon>Stenomitos</taxon>
    </lineage>
</organism>
<dbReference type="Pfam" id="PF25975">
    <property type="entry name" value="CzcB_C"/>
    <property type="match status" value="1"/>
</dbReference>
<evidence type="ECO:0000259" key="7">
    <source>
        <dbReference type="Pfam" id="PF25973"/>
    </source>
</evidence>
<dbReference type="Pfam" id="PF25954">
    <property type="entry name" value="Beta-barrel_RND_2"/>
    <property type="match status" value="1"/>
</dbReference>
<protein>
    <submittedName>
        <fullName evidence="9">Efflux RND transporter periplasmic adaptor subunit</fullName>
    </submittedName>
</protein>
<dbReference type="InterPro" id="IPR006143">
    <property type="entry name" value="RND_pump_MFP"/>
</dbReference>
<sequence length="559" mass="59520">MTHASQRSPTQITVSLLTLLLLAAPLRVLAHAGHGNEFQGGSHAAQSVDAVQVDAETAKRLGLKVEPVSRQRLAFGIKTTGQIESLPNQQVEVTTPVKGTVTRLLVQPGDRVRAGQAVAIMTSPELAELRTTALDRRSEAIGSAQQAQADLKLAQQNFAQQQKIAATDIAQARTQLSFAQERFDKDQVLAASGALPRRTFLESETKLAEAKAALTKASSRLEVSEAAAQLQRAKAAVQVARSQVELSAETYQTRLRQLGASANQDGTITIAAPISGTVADRETTAGESGEDAGKKVMTIINGSSVQVSANVYEKDLDRIQTGQRVQLKVASLPKRMFQGQISVIGSTVQGETRVVPVKAQLDNPDGVLKPGMFAELEVLTDRTPVAMLAIPKSALVTTSNQKTIVFVQNGTAFQPTEVTLGRDAGEFVEVKNGLFDGDRIVTQRANQLYAQSLRGGKPTEEHGEAIAVPASNPQASIPWWLGVPIGGALIGGAFGAGMVWANRRHYKAVVPPSNGHNQHESVDDFSLTDDAGKPTPALKSAIEESLPAASENQESARRR</sequence>
<accession>A0ABV0KIH6</accession>
<reference evidence="9 10" key="1">
    <citation type="submission" date="2022-04" db="EMBL/GenBank/DDBJ databases">
        <title>Positive selection, recombination, and allopatry shape intraspecific diversity of widespread and dominant cyanobacteria.</title>
        <authorList>
            <person name="Wei J."/>
            <person name="Shu W."/>
            <person name="Hu C."/>
        </authorList>
    </citation>
    <scope>NUCLEOTIDE SEQUENCE [LARGE SCALE GENOMIC DNA]</scope>
    <source>
        <strain evidence="9 10">AS-A4</strain>
    </source>
</reference>
<dbReference type="EMBL" id="JAMPLM010000004">
    <property type="protein sequence ID" value="MEP1058154.1"/>
    <property type="molecule type" value="Genomic_DNA"/>
</dbReference>
<gene>
    <name evidence="9" type="ORF">NDI38_06845</name>
</gene>
<dbReference type="SUPFAM" id="SSF51230">
    <property type="entry name" value="Single hybrid motif"/>
    <property type="match status" value="1"/>
</dbReference>
<evidence type="ECO:0000313" key="10">
    <source>
        <dbReference type="Proteomes" id="UP001476950"/>
    </source>
</evidence>
<comment type="caution">
    <text evidence="9">The sequence shown here is derived from an EMBL/GenBank/DDBJ whole genome shotgun (WGS) entry which is preliminary data.</text>
</comment>
<evidence type="ECO:0000256" key="2">
    <source>
        <dbReference type="ARBA" id="ARBA00022448"/>
    </source>
</evidence>
<dbReference type="InterPro" id="IPR051909">
    <property type="entry name" value="MFP_Cation_Efflux"/>
</dbReference>
<feature type="domain" description="CzcB-like barrel-sandwich hybrid" evidence="7">
    <location>
        <begin position="90"/>
        <end position="289"/>
    </location>
</feature>
<keyword evidence="10" id="KW-1185">Reference proteome</keyword>
<dbReference type="Gene3D" id="2.40.30.170">
    <property type="match status" value="1"/>
</dbReference>